<reference evidence="1 2" key="1">
    <citation type="submission" date="2024-03" db="EMBL/GenBank/DDBJ databases">
        <title>Mouse gut bacterial collection (mGBC) of GemPharmatech.</title>
        <authorList>
            <person name="He Y."/>
            <person name="Dong L."/>
            <person name="Wu D."/>
            <person name="Gao X."/>
            <person name="Lin Z."/>
        </authorList>
    </citation>
    <scope>NUCLEOTIDE SEQUENCE [LARGE SCALE GENOMIC DNA]</scope>
    <source>
        <strain evidence="1 2">32-10</strain>
    </source>
</reference>
<proteinExistence type="predicted"/>
<organism evidence="1 2">
    <name type="scientific">Anaerostipes hominis</name>
    <name type="common">ex Lee et al. 2021</name>
    <dbReference type="NCBI Taxonomy" id="2025494"/>
    <lineage>
        <taxon>Bacteria</taxon>
        <taxon>Bacillati</taxon>
        <taxon>Bacillota</taxon>
        <taxon>Clostridia</taxon>
        <taxon>Lachnospirales</taxon>
        <taxon>Lachnospiraceae</taxon>
        <taxon>Anaerostipes</taxon>
    </lineage>
</organism>
<comment type="caution">
    <text evidence="1">The sequence shown here is derived from an EMBL/GenBank/DDBJ whole genome shotgun (WGS) entry which is preliminary data.</text>
</comment>
<accession>A0ABV4DK46</accession>
<dbReference type="RefSeq" id="WP_024727665.1">
    <property type="nucleotide sequence ID" value="NZ_BAABXW010000001.1"/>
</dbReference>
<evidence type="ECO:0000313" key="1">
    <source>
        <dbReference type="EMBL" id="MEY8634901.1"/>
    </source>
</evidence>
<protein>
    <recommendedName>
        <fullName evidence="3">CBS domain-containing protein</fullName>
    </recommendedName>
</protein>
<evidence type="ECO:0000313" key="2">
    <source>
        <dbReference type="Proteomes" id="UP001565219"/>
    </source>
</evidence>
<dbReference type="EMBL" id="JBCLTR010000029">
    <property type="protein sequence ID" value="MEY8634901.1"/>
    <property type="molecule type" value="Genomic_DNA"/>
</dbReference>
<name>A0ABV4DK46_9FIRM</name>
<evidence type="ECO:0008006" key="3">
    <source>
        <dbReference type="Google" id="ProtNLM"/>
    </source>
</evidence>
<sequence length="61" mass="7085">MFFLSLGVPTKLRDVPGVEDLDEEVMERMAKRVRVVHEDGSIGWVRRLNIKDIVEIFKLAM</sequence>
<dbReference type="Proteomes" id="UP001565219">
    <property type="component" value="Unassembled WGS sequence"/>
</dbReference>
<gene>
    <name evidence="1" type="ORF">AALG99_15510</name>
</gene>
<keyword evidence="2" id="KW-1185">Reference proteome</keyword>